<gene>
    <name evidence="2" type="ORF">S308_12440</name>
</gene>
<organism evidence="2">
    <name type="scientific">Salmonella enterica I</name>
    <dbReference type="NCBI Taxonomy" id="59201"/>
    <lineage>
        <taxon>Bacteria</taxon>
        <taxon>Pseudomonadati</taxon>
        <taxon>Pseudomonadota</taxon>
        <taxon>Gammaproteobacteria</taxon>
        <taxon>Enterobacterales</taxon>
        <taxon>Enterobacteriaceae</taxon>
        <taxon>Salmonella</taxon>
    </lineage>
</organism>
<dbReference type="EMBL" id="AAGLPU010000015">
    <property type="protein sequence ID" value="EBP3986219.1"/>
    <property type="molecule type" value="Genomic_DNA"/>
</dbReference>
<name>A0A5U3EK66_SALET</name>
<dbReference type="Pfam" id="PF09718">
    <property type="entry name" value="Tape_meas_lam_C"/>
    <property type="match status" value="1"/>
</dbReference>
<reference evidence="2" key="1">
    <citation type="submission" date="2018-07" db="EMBL/GenBank/DDBJ databases">
        <authorList>
            <consortium name="GenomeTrakr network: Whole genome sequencing for foodborne pathogen traceback"/>
        </authorList>
    </citation>
    <scope>NUCLEOTIDE SEQUENCE</scope>
    <source>
        <strain evidence="2">CFSAN002857</strain>
    </source>
</reference>
<comment type="caution">
    <text evidence="2">The sequence shown here is derived from an EMBL/GenBank/DDBJ whole genome shotgun (WGS) entry which is preliminary data.</text>
</comment>
<accession>A0A5U3EK66</accession>
<dbReference type="InterPro" id="IPR006431">
    <property type="entry name" value="Phage_tape_meas_C"/>
</dbReference>
<evidence type="ECO:0000313" key="2">
    <source>
        <dbReference type="EMBL" id="EBP3986219.1"/>
    </source>
</evidence>
<protein>
    <recommendedName>
        <fullName evidence="1">Bacteriophage tail tape measure C-terminal domain-containing protein</fullName>
    </recommendedName>
</protein>
<sequence>MAGDNAELGFSVDTSQVETATSRLDELAKSAQGVTSSIDKMSQSFQSQALSNGMMRGLMGNITRDFKSMQNSITNDIINSGESAGKGWWSNFINGIKENHNAQRELGVMSHELMSGRWSNLRGSAAIMMGSAGVGGLASTGIVMGLTAAVEGIEALTESIQEAAQAQKDLQQSAILSGNAGALFSGRIDEIVNGLQTIKEASHEVKEEFVTNALNTGLSPDFLKQHGSQLLQYQQEFGDKQTEALEKILVETQADATKGYAALYKMGDGLLDKVNSDIQSGNYKAAGADMISQLMQGVQNELRESQDKQGELKGSSWWDDTLSYMGMGSFGYSSAGVQVQQKIMDGMKQRKDAIVDAGKEAKAAIQKSIDSVKSPDLSHTKAFHDFSTSIHPSFRTHTGKTDAEKAAEKAQRALEQFKNSIYGIDEQSSSLLNSVNRRWGTKMQPFSDLTNDAYDFQQSQDQINQQFDKMIDRVNELRRRQGSSANNKAFDSEISKIMSQRDSVLKANQDGFEDYENHLHSAVAGMKEAWKNYDDKVNDVSSQQAQVWTKSLDLMTDELTNFLTTGTADFEKFFKNIAVMEEKYMVQDWLVRPMNDYIGGLFGFGSGGVSATQAAANSFAVPSVPRLGATRGVGASSFATTSPTINITINDNGNKGVDSKVNASSGDAQKLGIALDKFMQNYIKQQNVSSNRSGGINKSMGNWSTR</sequence>
<evidence type="ECO:0000259" key="1">
    <source>
        <dbReference type="Pfam" id="PF09718"/>
    </source>
</evidence>
<feature type="domain" description="Bacteriophage tail tape measure C-terminal" evidence="1">
    <location>
        <begin position="522"/>
        <end position="587"/>
    </location>
</feature>
<dbReference type="AlphaFoldDB" id="A0A5U3EK66"/>
<proteinExistence type="predicted"/>